<evidence type="ECO:0000256" key="4">
    <source>
        <dbReference type="ARBA" id="ARBA00021008"/>
    </source>
</evidence>
<dbReference type="InterPro" id="IPR010933">
    <property type="entry name" value="NADH_DH_su2_C"/>
</dbReference>
<dbReference type="InterPro" id="IPR003917">
    <property type="entry name" value="NADH_UbQ_OxRdtase_chain2"/>
</dbReference>
<feature type="transmembrane region" description="Helical" evidence="17">
    <location>
        <begin position="281"/>
        <end position="305"/>
    </location>
</feature>
<protein>
    <recommendedName>
        <fullName evidence="4 17">NADH-ubiquinone oxidoreductase chain 2</fullName>
        <ecNumber evidence="3 17">7.1.1.2</ecNumber>
    </recommendedName>
</protein>
<proteinExistence type="inferred from homology"/>
<evidence type="ECO:0000256" key="13">
    <source>
        <dbReference type="ARBA" id="ARBA00023075"/>
    </source>
</evidence>
<comment type="subcellular location">
    <subcellularLocation>
        <location evidence="1 17">Mitochondrion inner membrane</location>
        <topology evidence="1 17">Multi-pass membrane protein</topology>
    </subcellularLocation>
</comment>
<evidence type="ECO:0000313" key="21">
    <source>
        <dbReference type="EMBL" id="QRV60354.1"/>
    </source>
</evidence>
<evidence type="ECO:0000256" key="15">
    <source>
        <dbReference type="ARBA" id="ARBA00023136"/>
    </source>
</evidence>
<keyword evidence="11 17" id="KW-1133">Transmembrane helix</keyword>
<evidence type="ECO:0000256" key="5">
    <source>
        <dbReference type="ARBA" id="ARBA00022448"/>
    </source>
</evidence>
<feature type="transmembrane region" description="Helical" evidence="17">
    <location>
        <begin position="59"/>
        <end position="80"/>
    </location>
</feature>
<keyword evidence="15 17" id="KW-0472">Membrane</keyword>
<feature type="transmembrane region" description="Helical" evidence="17">
    <location>
        <begin position="202"/>
        <end position="219"/>
    </location>
</feature>
<accession>A0A7M1LCN8</accession>
<evidence type="ECO:0000256" key="14">
    <source>
        <dbReference type="ARBA" id="ARBA00023128"/>
    </source>
</evidence>
<sequence>MKKLLLVILISSLGTGTTLTFLSSHWLMAWIGLEISTLAILPLMAQYHHPRASEATTKYLLIQACATGVLMFATAFNAWMEMGWNITEIKNTYAIILAMTALAMKLGLAPFHFWLPEVMQGLDLMTGLILSTWQKLAPFALLIQISQPVPPYVLTALGIASTAFAAWGGLNQTQLRKILAYSSTAHLGWFIIVIQYSPGLTLVALGIYITMTMAAFLTLMESSSTKISTLSTSWSKNPLMMVTLFLVLLSLAGLPPLTGFAPKWYVLEELTKQDMALPASMIVMTALISLYFYVRLCYFSIITLLPNSTMVKMSWRQKSKQDKITLATVTMAALVLLPIIPSIMALLHFFN</sequence>
<keyword evidence="13 17" id="KW-0830">Ubiquinone</keyword>
<dbReference type="CTD" id="4536"/>
<dbReference type="EC" id="7.1.1.2" evidence="3 17"/>
<evidence type="ECO:0000256" key="17">
    <source>
        <dbReference type="RuleBase" id="RU003403"/>
    </source>
</evidence>
<dbReference type="Pfam" id="PF00361">
    <property type="entry name" value="Proton_antipo_M"/>
    <property type="match status" value="1"/>
</dbReference>
<feature type="domain" description="NADH dehydrogenase subunit 2 C-terminal" evidence="19">
    <location>
        <begin position="290"/>
        <end position="343"/>
    </location>
</feature>
<keyword evidence="12 17" id="KW-0520">NAD</keyword>
<evidence type="ECO:0000259" key="19">
    <source>
        <dbReference type="Pfam" id="PF06444"/>
    </source>
</evidence>
<dbReference type="InterPro" id="IPR001750">
    <property type="entry name" value="ND/Mrp_TM"/>
</dbReference>
<dbReference type="GO" id="GO:0006120">
    <property type="term" value="P:mitochondrial electron transport, NADH to ubiquinone"/>
    <property type="evidence" value="ECO:0007669"/>
    <property type="project" value="InterPro"/>
</dbReference>
<comment type="catalytic activity">
    <reaction evidence="16 17">
        <text>a ubiquinone + NADH + 5 H(+)(in) = a ubiquinol + NAD(+) + 4 H(+)(out)</text>
        <dbReference type="Rhea" id="RHEA:29091"/>
        <dbReference type="Rhea" id="RHEA-COMP:9565"/>
        <dbReference type="Rhea" id="RHEA-COMP:9566"/>
        <dbReference type="ChEBI" id="CHEBI:15378"/>
        <dbReference type="ChEBI" id="CHEBI:16389"/>
        <dbReference type="ChEBI" id="CHEBI:17976"/>
        <dbReference type="ChEBI" id="CHEBI:57540"/>
        <dbReference type="ChEBI" id="CHEBI:57945"/>
        <dbReference type="EC" id="7.1.1.2"/>
    </reaction>
</comment>
<dbReference type="PRINTS" id="PR01436">
    <property type="entry name" value="NADHDHGNASE2"/>
</dbReference>
<evidence type="ECO:0000256" key="16">
    <source>
        <dbReference type="ARBA" id="ARBA00049551"/>
    </source>
</evidence>
<evidence type="ECO:0000256" key="3">
    <source>
        <dbReference type="ARBA" id="ARBA00012944"/>
    </source>
</evidence>
<feature type="transmembrane region" description="Helical" evidence="17">
    <location>
        <begin position="152"/>
        <end position="171"/>
    </location>
</feature>
<dbReference type="InterPro" id="IPR050175">
    <property type="entry name" value="Complex_I_Subunit_2"/>
</dbReference>
<geneLocation type="mitochondrion" evidence="20"/>
<evidence type="ECO:0000256" key="8">
    <source>
        <dbReference type="ARBA" id="ARBA00022792"/>
    </source>
</evidence>
<organism evidence="20">
    <name type="scientific">Astyanax altiparanae</name>
    <dbReference type="NCBI Taxonomy" id="142828"/>
    <lineage>
        <taxon>Eukaryota</taxon>
        <taxon>Metazoa</taxon>
        <taxon>Chordata</taxon>
        <taxon>Craniata</taxon>
        <taxon>Vertebrata</taxon>
        <taxon>Euteleostomi</taxon>
        <taxon>Actinopterygii</taxon>
        <taxon>Neopterygii</taxon>
        <taxon>Teleostei</taxon>
        <taxon>Ostariophysi</taxon>
        <taxon>Characiformes</taxon>
        <taxon>Characoidei</taxon>
        <taxon>Acestrorhamphidae</taxon>
        <taxon>Acestrorhamphinae</taxon>
        <taxon>Astyanax</taxon>
    </lineage>
</organism>
<dbReference type="PANTHER" id="PTHR46552:SF1">
    <property type="entry name" value="NADH-UBIQUINONE OXIDOREDUCTASE CHAIN 2"/>
    <property type="match status" value="1"/>
</dbReference>
<comment type="function">
    <text evidence="17">Core subunit of the mitochondrial membrane respiratory chain NADH dehydrogenase (Complex I) which catalyzes electron transfer from NADH through the respiratory chain, using ubiquinone as an electron acceptor. Essential for the catalytic activity and assembly of complex I.</text>
</comment>
<keyword evidence="10 17" id="KW-0249">Electron transport</keyword>
<evidence type="ECO:0000256" key="1">
    <source>
        <dbReference type="ARBA" id="ARBA00004448"/>
    </source>
</evidence>
<reference evidence="21" key="2">
    <citation type="submission" date="2019-10" db="EMBL/GenBank/DDBJ databases">
        <authorList>
            <person name="Calegari R.M. Sr"/>
            <person name="Rodrigues P.H.M. Sr"/>
            <person name="Utsunomia R. Sr"/>
            <person name="Foresti F. Sr."/>
            <person name="Porto-Foresti F. Sr."/>
        </authorList>
    </citation>
    <scope>NUCLEOTIDE SEQUENCE</scope>
</reference>
<reference evidence="20" key="3">
    <citation type="submission" date="2020-05" db="EMBL/GenBank/DDBJ databases">
        <title>Draft genome of ten species/cytotypes of Astyanax (Characiformes, Characidae).</title>
        <authorList>
            <person name="Pasa R."/>
            <person name="Menegidio F.B."/>
            <person name="Rodrigues-Oliveira I.H."/>
            <person name="da Silva I.B."/>
            <person name="de Campos M.L.B."/>
            <person name="Rocha-Reis D.A."/>
            <person name="Heslop-Harrison J.S."/>
            <person name="Schwarzacher T."/>
            <person name="Kavalco K.F."/>
        </authorList>
    </citation>
    <scope>NUCLEOTIDE SEQUENCE</scope>
    <source>
        <tissue evidence="20">Liver and heart</tissue>
    </source>
</reference>
<dbReference type="EMBL" id="MN583176">
    <property type="protein sequence ID" value="QRV60354.1"/>
    <property type="molecule type" value="Genomic_DNA"/>
</dbReference>
<feature type="transmembrane region" description="Helical" evidence="17">
    <location>
        <begin position="239"/>
        <end position="261"/>
    </location>
</feature>
<comment type="similarity">
    <text evidence="2 17">Belongs to the complex I subunit 2 family.</text>
</comment>
<feature type="domain" description="NADH:quinone oxidoreductase/Mrp antiporter transmembrane" evidence="18">
    <location>
        <begin position="23"/>
        <end position="289"/>
    </location>
</feature>
<feature type="transmembrane region" description="Helical" evidence="17">
    <location>
        <begin position="178"/>
        <end position="196"/>
    </location>
</feature>
<keyword evidence="9 17" id="KW-1278">Translocase</keyword>
<keyword evidence="7 17" id="KW-0812">Transmembrane</keyword>
<name>A0A7M1LCN8_9TELE</name>
<gene>
    <name evidence="20" type="primary">ND2</name>
</gene>
<evidence type="ECO:0000256" key="11">
    <source>
        <dbReference type="ARBA" id="ARBA00022989"/>
    </source>
</evidence>
<feature type="transmembrane region" description="Helical" evidence="17">
    <location>
        <begin position="92"/>
        <end position="115"/>
    </location>
</feature>
<keyword evidence="8 17" id="KW-0999">Mitochondrion inner membrane</keyword>
<dbReference type="AlphaFoldDB" id="A0A7M1LCN8"/>
<dbReference type="GeneID" id="63368138"/>
<reference evidence="21" key="1">
    <citation type="journal article" date="2019" name="Mitochondrial DNA Part B Resour">
        <title>The complete mitochondrial genome sequences of five Otophysi species (Vertebrata, Teleostei).</title>
        <authorList>
            <person name="Calegari R.M."/>
            <person name="Rodrigues P.H.M."/>
            <person name="Dos Santos R.Z."/>
            <person name="Foresti F."/>
            <person name="Utsunomia R."/>
            <person name="Porto-Foresti F."/>
        </authorList>
    </citation>
    <scope>NUCLEOTIDE SEQUENCE</scope>
</reference>
<dbReference type="Pfam" id="PF06444">
    <property type="entry name" value="NADH_dehy_S2_C"/>
    <property type="match status" value="1"/>
</dbReference>
<dbReference type="GO" id="GO:0008137">
    <property type="term" value="F:NADH dehydrogenase (ubiquinone) activity"/>
    <property type="evidence" value="ECO:0007669"/>
    <property type="project" value="UniProtKB-EC"/>
</dbReference>
<dbReference type="EMBL" id="MT428072">
    <property type="protein sequence ID" value="QOQ85839.1"/>
    <property type="molecule type" value="Genomic_DNA"/>
</dbReference>
<evidence type="ECO:0000256" key="9">
    <source>
        <dbReference type="ARBA" id="ARBA00022967"/>
    </source>
</evidence>
<keyword evidence="5" id="KW-0813">Transport</keyword>
<keyword evidence="14 17" id="KW-0496">Mitochondrion</keyword>
<evidence type="ECO:0000256" key="12">
    <source>
        <dbReference type="ARBA" id="ARBA00023027"/>
    </source>
</evidence>
<evidence type="ECO:0000259" key="18">
    <source>
        <dbReference type="Pfam" id="PF00361"/>
    </source>
</evidence>
<evidence type="ECO:0000256" key="2">
    <source>
        <dbReference type="ARBA" id="ARBA00007012"/>
    </source>
</evidence>
<dbReference type="PANTHER" id="PTHR46552">
    <property type="entry name" value="NADH-UBIQUINONE OXIDOREDUCTASE CHAIN 2"/>
    <property type="match status" value="1"/>
</dbReference>
<keyword evidence="6 17" id="KW-0679">Respiratory chain</keyword>
<dbReference type="GO" id="GO:0005743">
    <property type="term" value="C:mitochondrial inner membrane"/>
    <property type="evidence" value="ECO:0007669"/>
    <property type="project" value="UniProtKB-SubCell"/>
</dbReference>
<evidence type="ECO:0000313" key="20">
    <source>
        <dbReference type="EMBL" id="QOQ85839.1"/>
    </source>
</evidence>
<evidence type="ECO:0000256" key="10">
    <source>
        <dbReference type="ARBA" id="ARBA00022982"/>
    </source>
</evidence>
<evidence type="ECO:0000256" key="7">
    <source>
        <dbReference type="ARBA" id="ARBA00022692"/>
    </source>
</evidence>
<feature type="transmembrane region" description="Helical" evidence="17">
    <location>
        <begin position="326"/>
        <end position="350"/>
    </location>
</feature>
<dbReference type="RefSeq" id="YP_010026591.1">
    <property type="nucleotide sequence ID" value="NC_053759.1"/>
</dbReference>
<evidence type="ECO:0000256" key="6">
    <source>
        <dbReference type="ARBA" id="ARBA00022660"/>
    </source>
</evidence>